<gene>
    <name evidence="2" type="ORF">QBC41DRAFT_300626</name>
</gene>
<reference evidence="2" key="1">
    <citation type="submission" date="2023-06" db="EMBL/GenBank/DDBJ databases">
        <title>Genome-scale phylogeny and comparative genomics of the fungal order Sordariales.</title>
        <authorList>
            <consortium name="Lawrence Berkeley National Laboratory"/>
            <person name="Hensen N."/>
            <person name="Bonometti L."/>
            <person name="Westerberg I."/>
            <person name="Brannstrom I.O."/>
            <person name="Guillou S."/>
            <person name="Cros-Aarteil S."/>
            <person name="Calhoun S."/>
            <person name="Haridas S."/>
            <person name="Kuo A."/>
            <person name="Mondo S."/>
            <person name="Pangilinan J."/>
            <person name="Riley R."/>
            <person name="Labutti K."/>
            <person name="Andreopoulos B."/>
            <person name="Lipzen A."/>
            <person name="Chen C."/>
            <person name="Yanf M."/>
            <person name="Daum C."/>
            <person name="Ng V."/>
            <person name="Clum A."/>
            <person name="Steindorff A."/>
            <person name="Ohm R."/>
            <person name="Martin F."/>
            <person name="Silar P."/>
            <person name="Natvig D."/>
            <person name="Lalanne C."/>
            <person name="Gautier V."/>
            <person name="Ament-Velasquez S.L."/>
            <person name="Kruys A."/>
            <person name="Hutchinson M.I."/>
            <person name="Powell A.J."/>
            <person name="Barry K."/>
            <person name="Miller A.N."/>
            <person name="Grigoriev I.V."/>
            <person name="Debuchy R."/>
            <person name="Gladieux P."/>
            <person name="Thoren M.H."/>
            <person name="Johannesson H."/>
        </authorList>
    </citation>
    <scope>NUCLEOTIDE SEQUENCE</scope>
    <source>
        <strain evidence="2">CBS 307.81</strain>
    </source>
</reference>
<evidence type="ECO:0000256" key="1">
    <source>
        <dbReference type="SAM" id="MobiDB-lite"/>
    </source>
</evidence>
<dbReference type="EMBL" id="JAULSY010000021">
    <property type="protein sequence ID" value="KAK0671440.1"/>
    <property type="molecule type" value="Genomic_DNA"/>
</dbReference>
<comment type="caution">
    <text evidence="2">The sequence shown here is derived from an EMBL/GenBank/DDBJ whole genome shotgun (WGS) entry which is preliminary data.</text>
</comment>
<accession>A0AA39ZI25</accession>
<dbReference type="AlphaFoldDB" id="A0AA39ZI25"/>
<protein>
    <submittedName>
        <fullName evidence="2">Uncharacterized protein</fullName>
    </submittedName>
</protein>
<name>A0AA39ZI25_9PEZI</name>
<dbReference type="Proteomes" id="UP001174997">
    <property type="component" value="Unassembled WGS sequence"/>
</dbReference>
<sequence length="262" mass="29168">MATRGNILDLCSLCPGFDPSFFPPCNDDSNAVALNNLVLFFRAIHWFINTNGSRNQAKEIARALGNQGLYHGLKAIETKLLSYRMQYLHERRGPAYPVGLTDKQEYLLTLIDDINKFEKIDPSLGAKYRLADAHEQWRRFLDTLKIDGNIRALDNDTDSASSNSADKLGQHLPTLLKIFDEFEATGDILPSVFAEIRDGHIFIQRYGTTVPIVRAAPMPTPTPTEPISIPSQGQTNDIPDENSGGEEALEGRDSDEDSLFVT</sequence>
<evidence type="ECO:0000313" key="2">
    <source>
        <dbReference type="EMBL" id="KAK0671440.1"/>
    </source>
</evidence>
<keyword evidence="3" id="KW-1185">Reference proteome</keyword>
<proteinExistence type="predicted"/>
<feature type="region of interest" description="Disordered" evidence="1">
    <location>
        <begin position="215"/>
        <end position="262"/>
    </location>
</feature>
<evidence type="ECO:0000313" key="3">
    <source>
        <dbReference type="Proteomes" id="UP001174997"/>
    </source>
</evidence>
<feature type="compositionally biased region" description="Acidic residues" evidence="1">
    <location>
        <begin position="238"/>
        <end position="262"/>
    </location>
</feature>
<organism evidence="2 3">
    <name type="scientific">Cercophora samala</name>
    <dbReference type="NCBI Taxonomy" id="330535"/>
    <lineage>
        <taxon>Eukaryota</taxon>
        <taxon>Fungi</taxon>
        <taxon>Dikarya</taxon>
        <taxon>Ascomycota</taxon>
        <taxon>Pezizomycotina</taxon>
        <taxon>Sordariomycetes</taxon>
        <taxon>Sordariomycetidae</taxon>
        <taxon>Sordariales</taxon>
        <taxon>Lasiosphaeriaceae</taxon>
        <taxon>Cercophora</taxon>
    </lineage>
</organism>